<reference evidence="3" key="2">
    <citation type="submission" date="2014-07" db="EMBL/GenBank/DDBJ databases">
        <title>Genome sequence of Mangrovimonas yunxiaonensis.</title>
        <authorList>
            <person name="Li Y."/>
            <person name="Zheng T."/>
        </authorList>
    </citation>
    <scope>NUCLEOTIDE SEQUENCE [LARGE SCALE GENOMIC DNA]</scope>
    <source>
        <strain evidence="3">LY01</strain>
    </source>
</reference>
<dbReference type="InterPro" id="IPR020843">
    <property type="entry name" value="ER"/>
</dbReference>
<reference evidence="2 3" key="1">
    <citation type="journal article" date="2014" name="Genome Announc.">
        <title>Draft Genome Sequence of the Algicidal Bacterium Mangrovimonas yunxiaonensis Strain LY01.</title>
        <authorList>
            <person name="Li Y."/>
            <person name="Zhu H."/>
            <person name="Li C."/>
            <person name="Zhang H."/>
            <person name="Chen Z."/>
            <person name="Zheng W."/>
            <person name="Xu H."/>
            <person name="Zheng T."/>
        </authorList>
    </citation>
    <scope>NUCLEOTIDE SEQUENCE [LARGE SCALE GENOMIC DNA]</scope>
    <source>
        <strain evidence="2 3">LY01</strain>
    </source>
</reference>
<evidence type="ECO:0000313" key="3">
    <source>
        <dbReference type="Proteomes" id="UP000028521"/>
    </source>
</evidence>
<name>A0A084THL8_9FLAO</name>
<dbReference type="InterPro" id="IPR013154">
    <property type="entry name" value="ADH-like_N"/>
</dbReference>
<dbReference type="InterPro" id="IPR050700">
    <property type="entry name" value="YIM1/Zinc_Alcohol_DH_Fams"/>
</dbReference>
<dbReference type="AlphaFoldDB" id="A0A084THL8"/>
<dbReference type="Pfam" id="PF08240">
    <property type="entry name" value="ADH_N"/>
    <property type="match status" value="1"/>
</dbReference>
<proteinExistence type="predicted"/>
<sequence>MKAAVYTVYGSPKVIQIQEVDKPTPQPHEVLINIRASSITRADTMMRQGTPKFGRFFVGLFKPKNPALGTGFSGIVEAVGNQVTKFKIGDAVFGEKLFSNGTNAQYICVNQEGIIVSKPDHLSHEQAAPICDGFLTSYSFLKDIAKLQSGQHILVNGASGSLGTAAVQLAKYMGARVTGVCSAKNGTLVKSLGADKVIDYKETDFTTGGTRYDVVYDTVGKSSYKACKNIISDNGVFVTPVLSFETLRYSLFKPKQVKFSATGIRKQHVLKALLTELVPLFKQEKLQTVIDRTYRLEQLVEAHHYLETGRKVGNIVISQS</sequence>
<dbReference type="SUPFAM" id="SSF50129">
    <property type="entry name" value="GroES-like"/>
    <property type="match status" value="1"/>
</dbReference>
<dbReference type="Gene3D" id="3.90.180.10">
    <property type="entry name" value="Medium-chain alcohol dehydrogenases, catalytic domain"/>
    <property type="match status" value="1"/>
</dbReference>
<evidence type="ECO:0000313" key="2">
    <source>
        <dbReference type="EMBL" id="KFB00204.1"/>
    </source>
</evidence>
<dbReference type="CDD" id="cd08267">
    <property type="entry name" value="MDR1"/>
    <property type="match status" value="1"/>
</dbReference>
<keyword evidence="3" id="KW-1185">Reference proteome</keyword>
<dbReference type="eggNOG" id="COG0604">
    <property type="taxonomic scope" value="Bacteria"/>
</dbReference>
<protein>
    <submittedName>
        <fullName evidence="2">Zn-dependent oxidoreductase</fullName>
    </submittedName>
</protein>
<dbReference type="Proteomes" id="UP000028521">
    <property type="component" value="Unassembled WGS sequence"/>
</dbReference>
<accession>A0A084THL8</accession>
<dbReference type="Gene3D" id="3.40.50.720">
    <property type="entry name" value="NAD(P)-binding Rossmann-like Domain"/>
    <property type="match status" value="1"/>
</dbReference>
<dbReference type="GO" id="GO:0016491">
    <property type="term" value="F:oxidoreductase activity"/>
    <property type="evidence" value="ECO:0007669"/>
    <property type="project" value="InterPro"/>
</dbReference>
<feature type="domain" description="Enoyl reductase (ER)" evidence="1">
    <location>
        <begin position="10"/>
        <end position="317"/>
    </location>
</feature>
<dbReference type="SUPFAM" id="SSF51735">
    <property type="entry name" value="NAD(P)-binding Rossmann-fold domains"/>
    <property type="match status" value="1"/>
</dbReference>
<dbReference type="InterPro" id="IPR036291">
    <property type="entry name" value="NAD(P)-bd_dom_sf"/>
</dbReference>
<gene>
    <name evidence="2" type="ORF">IA57_12305</name>
</gene>
<dbReference type="PANTHER" id="PTHR11695:SF648">
    <property type="entry name" value="ZINC-BINDING OXIDOREDUCTASE"/>
    <property type="match status" value="1"/>
</dbReference>
<dbReference type="OrthoDB" id="9787435at2"/>
<organism evidence="2 3">
    <name type="scientific">Mangrovimonas yunxiaonensis</name>
    <dbReference type="NCBI Taxonomy" id="1197477"/>
    <lineage>
        <taxon>Bacteria</taxon>
        <taxon>Pseudomonadati</taxon>
        <taxon>Bacteroidota</taxon>
        <taxon>Flavobacteriia</taxon>
        <taxon>Flavobacteriales</taxon>
        <taxon>Flavobacteriaceae</taxon>
        <taxon>Mangrovimonas</taxon>
    </lineage>
</organism>
<comment type="caution">
    <text evidence="2">The sequence shown here is derived from an EMBL/GenBank/DDBJ whole genome shotgun (WGS) entry which is preliminary data.</text>
</comment>
<dbReference type="InterPro" id="IPR011032">
    <property type="entry name" value="GroES-like_sf"/>
</dbReference>
<dbReference type="EMBL" id="JPFK01000009">
    <property type="protein sequence ID" value="KFB00204.1"/>
    <property type="molecule type" value="Genomic_DNA"/>
</dbReference>
<dbReference type="SMART" id="SM00829">
    <property type="entry name" value="PKS_ER"/>
    <property type="match status" value="1"/>
</dbReference>
<dbReference type="STRING" id="1197477.IA57_12305"/>
<evidence type="ECO:0000259" key="1">
    <source>
        <dbReference type="SMART" id="SM00829"/>
    </source>
</evidence>
<dbReference type="RefSeq" id="WP_036123981.1">
    <property type="nucleotide sequence ID" value="NZ_BMET01000003.1"/>
</dbReference>
<dbReference type="PANTHER" id="PTHR11695">
    <property type="entry name" value="ALCOHOL DEHYDROGENASE RELATED"/>
    <property type="match status" value="1"/>
</dbReference>
<dbReference type="Pfam" id="PF13602">
    <property type="entry name" value="ADH_zinc_N_2"/>
    <property type="match status" value="1"/>
</dbReference>